<organism evidence="4 5">
    <name type="scientific">Saccharomonospora amisosensis</name>
    <dbReference type="NCBI Taxonomy" id="1128677"/>
    <lineage>
        <taxon>Bacteria</taxon>
        <taxon>Bacillati</taxon>
        <taxon>Actinomycetota</taxon>
        <taxon>Actinomycetes</taxon>
        <taxon>Pseudonocardiales</taxon>
        <taxon>Pseudonocardiaceae</taxon>
        <taxon>Saccharomonospora</taxon>
    </lineage>
</organism>
<keyword evidence="2" id="KW-0472">Membrane</keyword>
<evidence type="ECO:0000256" key="1">
    <source>
        <dbReference type="SAM" id="MobiDB-lite"/>
    </source>
</evidence>
<keyword evidence="5" id="KW-1185">Reference proteome</keyword>
<dbReference type="NCBIfam" id="NF035953">
    <property type="entry name" value="integrity_Cei"/>
    <property type="match status" value="1"/>
</dbReference>
<dbReference type="RefSeq" id="WP_208415685.1">
    <property type="nucleotide sequence ID" value="NZ_JAAOYM010000001.1"/>
</dbReference>
<dbReference type="InterPro" id="IPR027381">
    <property type="entry name" value="LytR/CpsA/Psr_C"/>
</dbReference>
<feature type="domain" description="LytR/CpsA/Psr regulator C-terminal" evidence="3">
    <location>
        <begin position="86"/>
        <end position="175"/>
    </location>
</feature>
<evidence type="ECO:0000256" key="2">
    <source>
        <dbReference type="SAM" id="Phobius"/>
    </source>
</evidence>
<feature type="region of interest" description="Disordered" evidence="1">
    <location>
        <begin position="198"/>
        <end position="228"/>
    </location>
</feature>
<keyword evidence="2" id="KW-1133">Transmembrane helix</keyword>
<evidence type="ECO:0000259" key="3">
    <source>
        <dbReference type="Pfam" id="PF13399"/>
    </source>
</evidence>
<gene>
    <name evidence="4" type="ORF">FHU38_003033</name>
</gene>
<name>A0A7X5US00_9PSEU</name>
<feature type="compositionally biased region" description="Polar residues" evidence="1">
    <location>
        <begin position="198"/>
        <end position="207"/>
    </location>
</feature>
<comment type="caution">
    <text evidence="4">The sequence shown here is derived from an EMBL/GenBank/DDBJ whole genome shotgun (WGS) entry which is preliminary data.</text>
</comment>
<protein>
    <recommendedName>
        <fullName evidence="3">LytR/CpsA/Psr regulator C-terminal domain-containing protein</fullName>
    </recommendedName>
</protein>
<evidence type="ECO:0000313" key="5">
    <source>
        <dbReference type="Proteomes" id="UP000545493"/>
    </source>
</evidence>
<dbReference type="Pfam" id="PF13399">
    <property type="entry name" value="LytR_C"/>
    <property type="match status" value="1"/>
</dbReference>
<keyword evidence="2" id="KW-0812">Transmembrane</keyword>
<sequence length="228" mass="24100">MRGAPRTAPSARKRAYRRYRPLPALAVLGVLGLAAVFVWVNAISSTEDLEAAIRCEPAATPPAGVTYTPLPSDGLAGTPPIPPDRIAVRVLNASGARGEAAMTTEAMRRLGFTQISEPENDHAYPQKVADCHGQVRFGENGAGAARTVALVDPCLQLVRDNRKDATVDLAVGTAFNDVHPSPSGLEIIQRLNAWSVQHQGNGNNEQSAPGGGPVIDEDLFEQAGPQHC</sequence>
<proteinExistence type="predicted"/>
<reference evidence="4 5" key="1">
    <citation type="submission" date="2020-03" db="EMBL/GenBank/DDBJ databases">
        <title>Sequencing the genomes of 1000 actinobacteria strains.</title>
        <authorList>
            <person name="Klenk H.-P."/>
        </authorList>
    </citation>
    <scope>NUCLEOTIDE SEQUENCE [LARGE SCALE GENOMIC DNA]</scope>
    <source>
        <strain evidence="4 5">DSM 45685</strain>
    </source>
</reference>
<evidence type="ECO:0000313" key="4">
    <source>
        <dbReference type="EMBL" id="NIJ12689.1"/>
    </source>
</evidence>
<dbReference type="Proteomes" id="UP000545493">
    <property type="component" value="Unassembled WGS sequence"/>
</dbReference>
<feature type="transmembrane region" description="Helical" evidence="2">
    <location>
        <begin position="21"/>
        <end position="40"/>
    </location>
</feature>
<dbReference type="EMBL" id="JAAOYM010000001">
    <property type="protein sequence ID" value="NIJ12689.1"/>
    <property type="molecule type" value="Genomic_DNA"/>
</dbReference>
<accession>A0A7X5US00</accession>
<dbReference type="AlphaFoldDB" id="A0A7X5US00"/>